<dbReference type="AlphaFoldDB" id="C3YB54"/>
<organism>
    <name type="scientific">Branchiostoma floridae</name>
    <name type="common">Florida lancelet</name>
    <name type="synonym">Amphioxus</name>
    <dbReference type="NCBI Taxonomy" id="7739"/>
    <lineage>
        <taxon>Eukaryota</taxon>
        <taxon>Metazoa</taxon>
        <taxon>Chordata</taxon>
        <taxon>Cephalochordata</taxon>
        <taxon>Leptocardii</taxon>
        <taxon>Amphioxiformes</taxon>
        <taxon>Branchiostomatidae</taxon>
        <taxon>Branchiostoma</taxon>
    </lineage>
</organism>
<protein>
    <submittedName>
        <fullName evidence="1">Uncharacterized protein</fullName>
    </submittedName>
</protein>
<evidence type="ECO:0000313" key="1">
    <source>
        <dbReference type="EMBL" id="EEN62516.1"/>
    </source>
</evidence>
<gene>
    <name evidence="1" type="ORF">BRAFLDRAFT_91911</name>
</gene>
<dbReference type="EMBL" id="GG666496">
    <property type="protein sequence ID" value="EEN62516.1"/>
    <property type="molecule type" value="Genomic_DNA"/>
</dbReference>
<proteinExistence type="predicted"/>
<name>C3YB54_BRAFL</name>
<reference evidence="1" key="1">
    <citation type="journal article" date="2008" name="Nature">
        <title>The amphioxus genome and the evolution of the chordate karyotype.</title>
        <authorList>
            <consortium name="US DOE Joint Genome Institute (JGI-PGF)"/>
            <person name="Putnam N.H."/>
            <person name="Butts T."/>
            <person name="Ferrier D.E.K."/>
            <person name="Furlong R.F."/>
            <person name="Hellsten U."/>
            <person name="Kawashima T."/>
            <person name="Robinson-Rechavi M."/>
            <person name="Shoguchi E."/>
            <person name="Terry A."/>
            <person name="Yu J.-K."/>
            <person name="Benito-Gutierrez E.L."/>
            <person name="Dubchak I."/>
            <person name="Garcia-Fernandez J."/>
            <person name="Gibson-Brown J.J."/>
            <person name="Grigoriev I.V."/>
            <person name="Horton A.C."/>
            <person name="de Jong P.J."/>
            <person name="Jurka J."/>
            <person name="Kapitonov V.V."/>
            <person name="Kohara Y."/>
            <person name="Kuroki Y."/>
            <person name="Lindquist E."/>
            <person name="Lucas S."/>
            <person name="Osoegawa K."/>
            <person name="Pennacchio L.A."/>
            <person name="Salamov A.A."/>
            <person name="Satou Y."/>
            <person name="Sauka-Spengler T."/>
            <person name="Schmutz J."/>
            <person name="Shin-I T."/>
            <person name="Toyoda A."/>
            <person name="Bronner-Fraser M."/>
            <person name="Fujiyama A."/>
            <person name="Holland L.Z."/>
            <person name="Holland P.W.H."/>
            <person name="Satoh N."/>
            <person name="Rokhsar D.S."/>
        </authorList>
    </citation>
    <scope>NUCLEOTIDE SEQUENCE [LARGE SCALE GENOMIC DNA]</scope>
    <source>
        <strain evidence="1">S238N-H82</strain>
        <tissue evidence="1">Testes</tissue>
    </source>
</reference>
<accession>C3YB54</accession>
<dbReference type="InParanoid" id="C3YB54"/>
<sequence>MAQQGAQVPPVAILVAHHIAVRDAEITRLRAENNLLRNFVLFLMTVLGHIQANGGNPANGSAITANAGGNPANAGVNPANAGGNPGNACGNPANAGANQANGKVSIFGRFRGSTAVYSRETMAQQDTSKVFKRLQCKLYVCTYGAITTHRVWQVFFRLDDVKGLKKAQPEAATDQQGDAVSLQVDIFIQAIS</sequence>